<dbReference type="InterPro" id="IPR019692">
    <property type="entry name" value="CFP-6_PH"/>
</dbReference>
<comment type="caution">
    <text evidence="3">The sequence shown here is derived from an EMBL/GenBank/DDBJ whole genome shotgun (WGS) entry which is preliminary data.</text>
</comment>
<protein>
    <submittedName>
        <fullName evidence="3">PH domain-containing protein</fullName>
    </submittedName>
</protein>
<evidence type="ECO:0000259" key="2">
    <source>
        <dbReference type="Pfam" id="PF10756"/>
    </source>
</evidence>
<dbReference type="Proteomes" id="UP000824260">
    <property type="component" value="Unassembled WGS sequence"/>
</dbReference>
<dbReference type="AlphaFoldDB" id="A0A9D1CVW1"/>
<dbReference type="Pfam" id="PF10756">
    <property type="entry name" value="bPH_6"/>
    <property type="match status" value="1"/>
</dbReference>
<evidence type="ECO:0000256" key="1">
    <source>
        <dbReference type="SAM" id="Phobius"/>
    </source>
</evidence>
<reference evidence="3" key="1">
    <citation type="submission" date="2020-10" db="EMBL/GenBank/DDBJ databases">
        <authorList>
            <person name="Gilroy R."/>
        </authorList>
    </citation>
    <scope>NUCLEOTIDE SEQUENCE</scope>
    <source>
        <strain evidence="3">ChiSjej6B24-2974</strain>
    </source>
</reference>
<feature type="transmembrane region" description="Helical" evidence="1">
    <location>
        <begin position="12"/>
        <end position="33"/>
    </location>
</feature>
<gene>
    <name evidence="3" type="ORF">IAA52_04960</name>
</gene>
<name>A0A9D1CVW1_9FIRM</name>
<reference evidence="3" key="2">
    <citation type="journal article" date="2021" name="PeerJ">
        <title>Extensive microbial diversity within the chicken gut microbiome revealed by metagenomics and culture.</title>
        <authorList>
            <person name="Gilroy R."/>
            <person name="Ravi A."/>
            <person name="Getino M."/>
            <person name="Pursley I."/>
            <person name="Horton D.L."/>
            <person name="Alikhan N.F."/>
            <person name="Baker D."/>
            <person name="Gharbi K."/>
            <person name="Hall N."/>
            <person name="Watson M."/>
            <person name="Adriaenssens E.M."/>
            <person name="Foster-Nyarko E."/>
            <person name="Jarju S."/>
            <person name="Secka A."/>
            <person name="Antonio M."/>
            <person name="Oren A."/>
            <person name="Chaudhuri R.R."/>
            <person name="La Ragione R."/>
            <person name="Hildebrand F."/>
            <person name="Pallen M.J."/>
        </authorList>
    </citation>
    <scope>NUCLEOTIDE SEQUENCE</scope>
    <source>
        <strain evidence="3">ChiSjej6B24-2974</strain>
    </source>
</reference>
<keyword evidence="1" id="KW-0472">Membrane</keyword>
<proteinExistence type="predicted"/>
<feature type="transmembrane region" description="Helical" evidence="1">
    <location>
        <begin position="39"/>
        <end position="62"/>
    </location>
</feature>
<evidence type="ECO:0000313" key="4">
    <source>
        <dbReference type="Proteomes" id="UP000824260"/>
    </source>
</evidence>
<keyword evidence="1" id="KW-0812">Transmembrane</keyword>
<keyword evidence="1" id="KW-1133">Transmembrane helix</keyword>
<evidence type="ECO:0000313" key="3">
    <source>
        <dbReference type="EMBL" id="HIQ82432.1"/>
    </source>
</evidence>
<feature type="domain" description="Low molecular weight protein antigen 6 PH" evidence="2">
    <location>
        <begin position="62"/>
        <end position="89"/>
    </location>
</feature>
<dbReference type="EMBL" id="DVFZ01000049">
    <property type="protein sequence ID" value="HIQ82432.1"/>
    <property type="molecule type" value="Genomic_DNA"/>
</dbReference>
<sequence length="192" mass="22114">MEGHAMKVTRMLQPYTVIFAMGMLSVSLLEGLVWQRSKIPVIALLAVFVIWIFVTLPTFGYVRITQKGVLIRNVFGQVCLPWENIKQVGKHTGITVIDRAGMPKYAQIFVSCIERPWAGKRYRPDLGCFWKDQNGKPEKQIVNFAYTKKLERAIRKYWPGEWVYLSPSTAYGGDIIASKVEINYEYSRDLKM</sequence>
<organism evidence="3 4">
    <name type="scientific">Candidatus Pullichristensenella stercorigallinarum</name>
    <dbReference type="NCBI Taxonomy" id="2840909"/>
    <lineage>
        <taxon>Bacteria</taxon>
        <taxon>Bacillati</taxon>
        <taxon>Bacillota</taxon>
        <taxon>Clostridia</taxon>
        <taxon>Candidatus Pullichristensenella</taxon>
    </lineage>
</organism>
<accession>A0A9D1CVW1</accession>